<protein>
    <submittedName>
        <fullName evidence="1">Uncharacterized protein</fullName>
    </submittedName>
</protein>
<proteinExistence type="predicted"/>
<evidence type="ECO:0000313" key="1">
    <source>
        <dbReference type="EMBL" id="HGS87293.1"/>
    </source>
</evidence>
<gene>
    <name evidence="1" type="ORF">ENT17_06690</name>
</gene>
<organism evidence="1">
    <name type="scientific">Bellilinea caldifistulae</name>
    <dbReference type="NCBI Taxonomy" id="360411"/>
    <lineage>
        <taxon>Bacteria</taxon>
        <taxon>Bacillati</taxon>
        <taxon>Chloroflexota</taxon>
        <taxon>Anaerolineae</taxon>
        <taxon>Anaerolineales</taxon>
        <taxon>Anaerolineaceae</taxon>
        <taxon>Bellilinea</taxon>
    </lineage>
</organism>
<comment type="caution">
    <text evidence="1">The sequence shown here is derived from an EMBL/GenBank/DDBJ whole genome shotgun (WGS) entry which is preliminary data.</text>
</comment>
<dbReference type="EMBL" id="DSXR01000068">
    <property type="protein sequence ID" value="HGS87293.1"/>
    <property type="molecule type" value="Genomic_DNA"/>
</dbReference>
<reference evidence="1" key="1">
    <citation type="journal article" date="2020" name="mSystems">
        <title>Genome- and Community-Level Interaction Insights into Carbon Utilization and Element Cycling Functions of Hydrothermarchaeota in Hydrothermal Sediment.</title>
        <authorList>
            <person name="Zhou Z."/>
            <person name="Liu Y."/>
            <person name="Xu W."/>
            <person name="Pan J."/>
            <person name="Luo Z.H."/>
            <person name="Li M."/>
        </authorList>
    </citation>
    <scope>NUCLEOTIDE SEQUENCE [LARGE SCALE GENOMIC DNA]</scope>
    <source>
        <strain evidence="1">SpSt-556</strain>
    </source>
</reference>
<sequence length="192" mass="22373">MTSLSHDAAFLQSTAQVLEDYLLSEVLFWPLQREKGAMLGGDSDQLTPGNLLLSLARLSKEDLAEPSLQTALQRIDEVRQRWKSAWLNKCRKEWEQRLRLWLHYVDDLQREDGRVLPADYSFHVRQRVILELLGKETGDLPPEKRLRLQSADEVLRSLSQPGEFIWQKGLQERFPASSFWYLYMKTGRGISE</sequence>
<dbReference type="AlphaFoldDB" id="A0A7C4Q3Y9"/>
<accession>A0A7C4Q3Y9</accession>
<name>A0A7C4Q3Y9_9CHLR</name>